<dbReference type="GO" id="GO:0070842">
    <property type="term" value="P:aggresome assembly"/>
    <property type="evidence" value="ECO:0007669"/>
    <property type="project" value="TreeGrafter"/>
</dbReference>
<dbReference type="InterPro" id="IPR053003">
    <property type="entry name" value="TRIM_RBCC_E3_ubiq-ligases"/>
</dbReference>
<feature type="compositionally biased region" description="Polar residues" evidence="8">
    <location>
        <begin position="402"/>
        <end position="425"/>
    </location>
</feature>
<feature type="compositionally biased region" description="Low complexity" evidence="8">
    <location>
        <begin position="12"/>
        <end position="21"/>
    </location>
</feature>
<evidence type="ECO:0000259" key="10">
    <source>
        <dbReference type="PROSITE" id="PS50119"/>
    </source>
</evidence>
<name>Q16M39_AEDAE</name>
<dbReference type="EMBL" id="CH477881">
    <property type="protein sequence ID" value="EAT35401.1"/>
    <property type="molecule type" value="Genomic_DNA"/>
</dbReference>
<evidence type="ECO:0000313" key="13">
    <source>
        <dbReference type="Proteomes" id="UP000682892"/>
    </source>
</evidence>
<dbReference type="GO" id="GO:0006513">
    <property type="term" value="P:protein monoubiquitination"/>
    <property type="evidence" value="ECO:0007669"/>
    <property type="project" value="TreeGrafter"/>
</dbReference>
<dbReference type="CDD" id="cd19779">
    <property type="entry name" value="Bbox2_TRIM37_C-VIII"/>
    <property type="match status" value="1"/>
</dbReference>
<dbReference type="GO" id="GO:0016235">
    <property type="term" value="C:aggresome"/>
    <property type="evidence" value="ECO:0007669"/>
    <property type="project" value="TreeGrafter"/>
</dbReference>
<dbReference type="InterPro" id="IPR008974">
    <property type="entry name" value="TRAF-like"/>
</dbReference>
<dbReference type="VEuPathDB" id="VectorBase:AAEL021579"/>
<dbReference type="SMART" id="SM00336">
    <property type="entry name" value="BBOX"/>
    <property type="match status" value="1"/>
</dbReference>
<dbReference type="PANTHER" id="PTHR36754">
    <property type="entry name" value="E3 UBIQUITIN-PROTEIN LIGASE TRIM37"/>
    <property type="match status" value="1"/>
</dbReference>
<evidence type="ECO:0000256" key="8">
    <source>
        <dbReference type="SAM" id="MobiDB-lite"/>
    </source>
</evidence>
<keyword evidence="3" id="KW-0479">Metal-binding</keyword>
<dbReference type="CDD" id="cd16619">
    <property type="entry name" value="mRING-HC-C4C4_TRIM37_C-VIII"/>
    <property type="match status" value="1"/>
</dbReference>
<sequence length="684" mass="75970">MAKRLGPGPPAGNGASNPSSGQNDHLRETISDVFRCFICMEKLQEAHLCPHCSKLCCYLCISRWLTEQRRQCPHCRATLHVSDLVNCRWFEDVAVHIENLQQICQNIKSSNLNHRDQDQCPTHKEKLSVFCWTCMKCICHQCALWGGTHSGHTFKQLELVYETHLAQVKEEQQQLKSRLLELISLVQDVEQNVNTVRSAKDERVSEMRTAVNLMAGRLESQLKGKFGTLMDRKTSLTQETEQLEHLLQEIEHQLNTCSKSQLIMKSAELLKMINQVRTKPMTSYVTAPVAADFISEIVPAYDTGVFIMQNFTKLQKKAEPVYSNPLYVNGLCWRLKVYPGGNGAMRKEYLCVYLELTVGYPEASTALLSSLQMQSYNVASGSGTSASHRKESQSKTLVKVGPSSSTFVGPKNTQLSVSQSSPNLQSHHSHSGTDSDDEFGTDRNELNSNDRNIRKLNTAEIHISFEDASSFDDNEVDPEEVLSGENDVEYAELSMTQRLPTKSNTNVADSSNIANASQSTVVSGSVAEDTTALDEELMLLTLFDDTPLNSASLNESGSVLSNQTSRTSIRQPVISASVFESLLEPPRLNAIPLTVNDSDSTESNSNSAATTSINGEDNNLVWNSQSTVVCQIKLRMLVGLFRYQDQTVQVKGRLAKATRFMTHFLLLPGIVNGNVTGMHNNETT</sequence>
<evidence type="ECO:0000256" key="1">
    <source>
        <dbReference type="ARBA" id="ARBA00004496"/>
    </source>
</evidence>
<comment type="subcellular location">
    <subcellularLocation>
        <location evidence="1">Cytoplasm</location>
    </subcellularLocation>
</comment>
<evidence type="ECO:0000256" key="2">
    <source>
        <dbReference type="ARBA" id="ARBA00022490"/>
    </source>
</evidence>
<dbReference type="GO" id="GO:0005164">
    <property type="term" value="F:tumor necrosis factor receptor binding"/>
    <property type="evidence" value="ECO:0007669"/>
    <property type="project" value="TreeGrafter"/>
</dbReference>
<evidence type="ECO:0000256" key="7">
    <source>
        <dbReference type="SAM" id="Coils"/>
    </source>
</evidence>
<evidence type="ECO:0000259" key="11">
    <source>
        <dbReference type="PROSITE" id="PS50144"/>
    </source>
</evidence>
<dbReference type="Pfam" id="PF00643">
    <property type="entry name" value="zf-B_box"/>
    <property type="match status" value="1"/>
</dbReference>
<evidence type="ECO:0000313" key="12">
    <source>
        <dbReference type="EMBL" id="EAT35401.1"/>
    </source>
</evidence>
<dbReference type="InterPro" id="IPR001841">
    <property type="entry name" value="Znf_RING"/>
</dbReference>
<protein>
    <submittedName>
        <fullName evidence="12">AAEL012435-PA</fullName>
    </submittedName>
</protein>
<dbReference type="InterPro" id="IPR002083">
    <property type="entry name" value="MATH/TRAF_dom"/>
</dbReference>
<feature type="coiled-coil region" evidence="7">
    <location>
        <begin position="154"/>
        <end position="192"/>
    </location>
</feature>
<dbReference type="PROSITE" id="PS50144">
    <property type="entry name" value="MATH"/>
    <property type="match status" value="1"/>
</dbReference>
<proteinExistence type="predicted"/>
<dbReference type="Proteomes" id="UP000682892">
    <property type="component" value="Unassembled WGS sequence"/>
</dbReference>
<dbReference type="Gene3D" id="2.60.210.10">
    <property type="entry name" value="Apoptosis, Tumor Necrosis Factor Receptor Associated Protein 2, Chain A"/>
    <property type="match status" value="1"/>
</dbReference>
<organism evidence="12 13">
    <name type="scientific">Aedes aegypti</name>
    <name type="common">Yellowfever mosquito</name>
    <name type="synonym">Culex aegypti</name>
    <dbReference type="NCBI Taxonomy" id="7159"/>
    <lineage>
        <taxon>Eukaryota</taxon>
        <taxon>Metazoa</taxon>
        <taxon>Ecdysozoa</taxon>
        <taxon>Arthropoda</taxon>
        <taxon>Hexapoda</taxon>
        <taxon>Insecta</taxon>
        <taxon>Pterygota</taxon>
        <taxon>Neoptera</taxon>
        <taxon>Endopterygota</taxon>
        <taxon>Diptera</taxon>
        <taxon>Nematocera</taxon>
        <taxon>Culicoidea</taxon>
        <taxon>Culicidae</taxon>
        <taxon>Culicinae</taxon>
        <taxon>Aedini</taxon>
        <taxon>Aedes</taxon>
        <taxon>Stegomyia</taxon>
    </lineage>
</organism>
<dbReference type="SUPFAM" id="SSF57850">
    <property type="entry name" value="RING/U-box"/>
    <property type="match status" value="1"/>
</dbReference>
<dbReference type="PANTHER" id="PTHR36754:SF2">
    <property type="entry name" value="E3 UBIQUITIN-PROTEIN LIGASE TRIM37"/>
    <property type="match status" value="1"/>
</dbReference>
<keyword evidence="7" id="KW-0175">Coiled coil</keyword>
<dbReference type="Gene3D" id="3.30.160.60">
    <property type="entry name" value="Classic Zinc Finger"/>
    <property type="match status" value="1"/>
</dbReference>
<dbReference type="InterPro" id="IPR000315">
    <property type="entry name" value="Znf_B-box"/>
</dbReference>
<reference evidence="12" key="2">
    <citation type="journal article" date="2007" name="Science">
        <title>Genome sequence of Aedes aegypti, a major arbovirus vector.</title>
        <authorList>
            <person name="Nene V."/>
            <person name="Wortman J.R."/>
            <person name="Lawson D."/>
            <person name="Haas B."/>
            <person name="Kodira C."/>
            <person name="Tu Z.J."/>
            <person name="Loftus B."/>
            <person name="Xi Z."/>
            <person name="Megy K."/>
            <person name="Grabherr M."/>
            <person name="Ren Q."/>
            <person name="Zdobnov E.M."/>
            <person name="Lobo N.F."/>
            <person name="Campbell K.S."/>
            <person name="Brown S.E."/>
            <person name="Bonaldo M.F."/>
            <person name="Zhu J."/>
            <person name="Sinkins S.P."/>
            <person name="Hogenkamp D.G."/>
            <person name="Amedeo P."/>
            <person name="Arensburger P."/>
            <person name="Atkinson P.W."/>
            <person name="Bidwell S."/>
            <person name="Biedler J."/>
            <person name="Birney E."/>
            <person name="Bruggner R.V."/>
            <person name="Costas J."/>
            <person name="Coy M.R."/>
            <person name="Crabtree J."/>
            <person name="Crawford M."/>
            <person name="Debruyn B."/>
            <person name="Decaprio D."/>
            <person name="Eiglmeier K."/>
            <person name="Eisenstadt E."/>
            <person name="El-Dorry H."/>
            <person name="Gelbart W.M."/>
            <person name="Gomes S.L."/>
            <person name="Hammond M."/>
            <person name="Hannick L.I."/>
            <person name="Hogan J.R."/>
            <person name="Holmes M.H."/>
            <person name="Jaffe D."/>
            <person name="Johnston J.S."/>
            <person name="Kennedy R.C."/>
            <person name="Koo H."/>
            <person name="Kravitz S."/>
            <person name="Kriventseva E.V."/>
            <person name="Kulp D."/>
            <person name="Labutti K."/>
            <person name="Lee E."/>
            <person name="Li S."/>
            <person name="Lovin D.D."/>
            <person name="Mao C."/>
            <person name="Mauceli E."/>
            <person name="Menck C.F."/>
            <person name="Miller J.R."/>
            <person name="Montgomery P."/>
            <person name="Mori A."/>
            <person name="Nascimento A.L."/>
            <person name="Naveira H.F."/>
            <person name="Nusbaum C."/>
            <person name="O'leary S."/>
            <person name="Orvis J."/>
            <person name="Pertea M."/>
            <person name="Quesneville H."/>
            <person name="Reidenbach K.R."/>
            <person name="Rogers Y.H."/>
            <person name="Roth C.W."/>
            <person name="Schneider J.R."/>
            <person name="Schatz M."/>
            <person name="Shumway M."/>
            <person name="Stanke M."/>
            <person name="Stinson E.O."/>
            <person name="Tubio J.M."/>
            <person name="Vanzee J.P."/>
            <person name="Verjovski-Almeida S."/>
            <person name="Werner D."/>
            <person name="White O."/>
            <person name="Wyder S."/>
            <person name="Zeng Q."/>
            <person name="Zhao Q."/>
            <person name="Zhao Y."/>
            <person name="Hill C.A."/>
            <person name="Raikhel A.S."/>
            <person name="Soares M.B."/>
            <person name="Knudson D.L."/>
            <person name="Lee N.H."/>
            <person name="Galagan J."/>
            <person name="Salzberg S.L."/>
            <person name="Paulsen I.T."/>
            <person name="Dimopoulos G."/>
            <person name="Collins F.H."/>
            <person name="Birren B."/>
            <person name="Fraser-Liggett C.M."/>
            <person name="Severson D.W."/>
        </authorList>
    </citation>
    <scope>NUCLEOTIDE SEQUENCE [LARGE SCALE GENOMIC DNA]</scope>
    <source>
        <strain evidence="12">Liverpool</strain>
    </source>
</reference>
<dbReference type="SMART" id="SM00502">
    <property type="entry name" value="BBC"/>
    <property type="match status" value="1"/>
</dbReference>
<dbReference type="OMA" id="QCICASC"/>
<feature type="compositionally biased region" description="Low complexity" evidence="8">
    <location>
        <begin position="596"/>
        <end position="612"/>
    </location>
</feature>
<evidence type="ECO:0000256" key="3">
    <source>
        <dbReference type="ARBA" id="ARBA00022723"/>
    </source>
</evidence>
<feature type="region of interest" description="Disordered" evidence="8">
    <location>
        <begin position="593"/>
        <end position="616"/>
    </location>
</feature>
<reference evidence="12" key="3">
    <citation type="submission" date="2012-09" db="EMBL/GenBank/DDBJ databases">
        <authorList>
            <consortium name="VectorBase"/>
        </authorList>
    </citation>
    <scope>NUCLEOTIDE SEQUENCE</scope>
    <source>
        <strain evidence="12">Liverpool</strain>
    </source>
</reference>
<dbReference type="GO" id="GO:0031625">
    <property type="term" value="F:ubiquitin protein ligase binding"/>
    <property type="evidence" value="ECO:0007669"/>
    <property type="project" value="TreeGrafter"/>
</dbReference>
<feature type="domain" description="RING-type" evidence="9">
    <location>
        <begin position="36"/>
        <end position="76"/>
    </location>
</feature>
<dbReference type="PhylomeDB" id="Q16M39"/>
<evidence type="ECO:0000256" key="6">
    <source>
        <dbReference type="PROSITE-ProRule" id="PRU00024"/>
    </source>
</evidence>
<dbReference type="AlphaFoldDB" id="Q16M39"/>
<dbReference type="PROSITE" id="PS50119">
    <property type="entry name" value="ZF_BBOX"/>
    <property type="match status" value="1"/>
</dbReference>
<accession>Q16M39</accession>
<dbReference type="SUPFAM" id="SSF49599">
    <property type="entry name" value="TRAF domain-like"/>
    <property type="match status" value="1"/>
</dbReference>
<feature type="domain" description="MATH" evidence="11">
    <location>
        <begin position="301"/>
        <end position="356"/>
    </location>
</feature>
<feature type="domain" description="B box-type" evidence="10">
    <location>
        <begin position="115"/>
        <end position="157"/>
    </location>
</feature>
<dbReference type="PROSITE" id="PS50089">
    <property type="entry name" value="ZF_RING_2"/>
    <property type="match status" value="1"/>
</dbReference>
<dbReference type="GO" id="GO:0051865">
    <property type="term" value="P:protein autoubiquitination"/>
    <property type="evidence" value="ECO:0007669"/>
    <property type="project" value="TreeGrafter"/>
</dbReference>
<keyword evidence="5" id="KW-0862">Zinc</keyword>
<feature type="region of interest" description="Disordered" evidence="8">
    <location>
        <begin position="1"/>
        <end position="24"/>
    </location>
</feature>
<keyword evidence="4 6" id="KW-0863">Zinc-finger</keyword>
<feature type="region of interest" description="Disordered" evidence="8">
    <location>
        <begin position="379"/>
        <end position="451"/>
    </location>
</feature>
<dbReference type="Pfam" id="PF22486">
    <property type="entry name" value="MATH_2"/>
    <property type="match status" value="1"/>
</dbReference>
<dbReference type="SUPFAM" id="SSF57845">
    <property type="entry name" value="B-box zinc-binding domain"/>
    <property type="match status" value="1"/>
</dbReference>
<reference evidence="12" key="1">
    <citation type="submission" date="2005-10" db="EMBL/GenBank/DDBJ databases">
        <authorList>
            <person name="Loftus B.J."/>
            <person name="Nene V.M."/>
            <person name="Hannick L.I."/>
            <person name="Bidwell S."/>
            <person name="Haas B."/>
            <person name="Amedeo P."/>
            <person name="Orvis J."/>
            <person name="Wortman J.R."/>
            <person name="White O.R."/>
            <person name="Salzberg S."/>
            <person name="Shumway M."/>
            <person name="Koo H."/>
            <person name="Zhao Y."/>
            <person name="Holmes M."/>
            <person name="Miller J."/>
            <person name="Schatz M."/>
            <person name="Pop M."/>
            <person name="Pai G."/>
            <person name="Utterback T."/>
            <person name="Rogers Y.-H."/>
            <person name="Kravitz S."/>
            <person name="Fraser C.M."/>
        </authorList>
    </citation>
    <scope>NUCLEOTIDE SEQUENCE</scope>
    <source>
        <strain evidence="12">Liverpool</strain>
    </source>
</reference>
<dbReference type="InterPro" id="IPR013083">
    <property type="entry name" value="Znf_RING/FYVE/PHD"/>
</dbReference>
<gene>
    <name evidence="12" type="ORF">AaeL_AAEL012435</name>
</gene>
<dbReference type="eggNOG" id="KOG2177">
    <property type="taxonomic scope" value="Eukaryota"/>
</dbReference>
<dbReference type="Gene3D" id="3.30.40.10">
    <property type="entry name" value="Zinc/RING finger domain, C3HC4 (zinc finger)"/>
    <property type="match status" value="1"/>
</dbReference>
<dbReference type="InterPro" id="IPR003649">
    <property type="entry name" value="Bbox_C"/>
</dbReference>
<evidence type="ECO:0000256" key="5">
    <source>
        <dbReference type="ARBA" id="ARBA00022833"/>
    </source>
</evidence>
<dbReference type="GO" id="GO:0061630">
    <property type="term" value="F:ubiquitin protein ligase activity"/>
    <property type="evidence" value="ECO:0007669"/>
    <property type="project" value="TreeGrafter"/>
</dbReference>
<keyword evidence="2" id="KW-0963">Cytoplasm</keyword>
<dbReference type="GO" id="GO:0008270">
    <property type="term" value="F:zinc ion binding"/>
    <property type="evidence" value="ECO:0007669"/>
    <property type="project" value="UniProtKB-KW"/>
</dbReference>
<evidence type="ECO:0000256" key="4">
    <source>
        <dbReference type="ARBA" id="ARBA00022771"/>
    </source>
</evidence>
<evidence type="ECO:0000259" key="9">
    <source>
        <dbReference type="PROSITE" id="PS50089"/>
    </source>
</evidence>
<dbReference type="GO" id="GO:0005778">
    <property type="term" value="C:peroxisomal membrane"/>
    <property type="evidence" value="ECO:0007669"/>
    <property type="project" value="TreeGrafter"/>
</dbReference>